<feature type="domain" description="ASCH" evidence="1">
    <location>
        <begin position="6"/>
        <end position="79"/>
    </location>
</feature>
<dbReference type="InterPro" id="IPR015947">
    <property type="entry name" value="PUA-like_sf"/>
</dbReference>
<dbReference type="InterPro" id="IPR007374">
    <property type="entry name" value="ASCH_domain"/>
</dbReference>
<name>A0A7I8E011_9FIRM</name>
<dbReference type="Pfam" id="PF12961">
    <property type="entry name" value="DUF3850"/>
    <property type="match status" value="1"/>
</dbReference>
<dbReference type="InterPro" id="IPR039440">
    <property type="entry name" value="DUF3850"/>
</dbReference>
<evidence type="ECO:0000259" key="1">
    <source>
        <dbReference type="SMART" id="SM01022"/>
    </source>
</evidence>
<protein>
    <recommendedName>
        <fullName evidence="1">ASCH domain-containing protein</fullName>
    </recommendedName>
</protein>
<evidence type="ECO:0000313" key="3">
    <source>
        <dbReference type="Proteomes" id="UP000593842"/>
    </source>
</evidence>
<dbReference type="SUPFAM" id="SSF88697">
    <property type="entry name" value="PUA domain-like"/>
    <property type="match status" value="1"/>
</dbReference>
<reference evidence="3" key="1">
    <citation type="submission" date="2020-09" db="EMBL/GenBank/DDBJ databases">
        <title>Complete genome sequencing of Faecalibacillus intestinalis strain 14EGH31.</title>
        <authorList>
            <person name="Sakamoto M."/>
            <person name="Murakami T."/>
            <person name="Mori H."/>
        </authorList>
    </citation>
    <scope>NUCLEOTIDE SEQUENCE [LARGE SCALE GENOMIC DNA]</scope>
    <source>
        <strain evidence="3">14EGH31</strain>
    </source>
</reference>
<proteinExistence type="predicted"/>
<organism evidence="2 3">
    <name type="scientific">Faecalibacillus intestinalis</name>
    <dbReference type="NCBI Taxonomy" id="1982626"/>
    <lineage>
        <taxon>Bacteria</taxon>
        <taxon>Bacillati</taxon>
        <taxon>Bacillota</taxon>
        <taxon>Erysipelotrichia</taxon>
        <taxon>Erysipelotrichales</taxon>
        <taxon>Coprobacillaceae</taxon>
        <taxon>Faecalibacillus</taxon>
    </lineage>
</organism>
<dbReference type="AlphaFoldDB" id="A0A7I8E011"/>
<dbReference type="EMBL" id="AP024085">
    <property type="protein sequence ID" value="BCL57636.1"/>
    <property type="molecule type" value="Genomic_DNA"/>
</dbReference>
<gene>
    <name evidence="2" type="ORF">Fi14EGH31_13480</name>
</gene>
<sequence>MKTHELKIKPQYFWDVICDIKTFEARKNDRNFEVGDIITLREFENGKFTGKSINVEIVYILNDEEYCKEGYVVLGFKLRLDLGGAL</sequence>
<dbReference type="GeneID" id="70579787"/>
<accession>A0A7I8E011</accession>
<evidence type="ECO:0000313" key="2">
    <source>
        <dbReference type="EMBL" id="BCL57636.1"/>
    </source>
</evidence>
<dbReference type="RefSeq" id="WP_200765302.1">
    <property type="nucleotide sequence ID" value="NZ_AP024085.1"/>
</dbReference>
<dbReference type="SMART" id="SM01022">
    <property type="entry name" value="ASCH"/>
    <property type="match status" value="1"/>
</dbReference>
<dbReference type="Gene3D" id="2.30.130.30">
    <property type="entry name" value="Hypothetical protein"/>
    <property type="match status" value="1"/>
</dbReference>
<dbReference type="KEGG" id="fit:Fi14EGH31_13480"/>
<dbReference type="Proteomes" id="UP000593842">
    <property type="component" value="Chromosome"/>
</dbReference>